<protein>
    <recommendedName>
        <fullName evidence="3">Ribbon-helix-helix protein CopG domain-containing protein</fullName>
    </recommendedName>
</protein>
<feature type="region of interest" description="Disordered" evidence="1">
    <location>
        <begin position="1"/>
        <end position="21"/>
    </location>
</feature>
<accession>A0A0F9N9Y9</accession>
<reference evidence="2" key="1">
    <citation type="journal article" date="2015" name="Nature">
        <title>Complex archaea that bridge the gap between prokaryotes and eukaryotes.</title>
        <authorList>
            <person name="Spang A."/>
            <person name="Saw J.H."/>
            <person name="Jorgensen S.L."/>
            <person name="Zaremba-Niedzwiedzka K."/>
            <person name="Martijn J."/>
            <person name="Lind A.E."/>
            <person name="van Eijk R."/>
            <person name="Schleper C."/>
            <person name="Guy L."/>
            <person name="Ettema T.J."/>
        </authorList>
    </citation>
    <scope>NUCLEOTIDE SEQUENCE</scope>
</reference>
<dbReference type="AlphaFoldDB" id="A0A0F9N9Y9"/>
<feature type="compositionally biased region" description="Basic residues" evidence="1">
    <location>
        <begin position="1"/>
        <end position="20"/>
    </location>
</feature>
<name>A0A0F9N9Y9_9ZZZZ</name>
<sequence>MENKKTTKKTKSEKKEKKHHLTLDELGAQVEKIAVKTAESIKKVIDKAMVARNTVLTIRVNDESKEKLRMLVDVGLFRSRSEGAAFLIQEGIKSQEALFAKISTKIKKIDKIKDELKDIVSEEIEGEKTP</sequence>
<comment type="caution">
    <text evidence="2">The sequence shown here is derived from an EMBL/GenBank/DDBJ whole genome shotgun (WGS) entry which is preliminary data.</text>
</comment>
<evidence type="ECO:0000313" key="2">
    <source>
        <dbReference type="EMBL" id="KKM78227.1"/>
    </source>
</evidence>
<dbReference type="EMBL" id="LAZR01008523">
    <property type="protein sequence ID" value="KKM78227.1"/>
    <property type="molecule type" value="Genomic_DNA"/>
</dbReference>
<evidence type="ECO:0000256" key="1">
    <source>
        <dbReference type="SAM" id="MobiDB-lite"/>
    </source>
</evidence>
<organism evidence="2">
    <name type="scientific">marine sediment metagenome</name>
    <dbReference type="NCBI Taxonomy" id="412755"/>
    <lineage>
        <taxon>unclassified sequences</taxon>
        <taxon>metagenomes</taxon>
        <taxon>ecological metagenomes</taxon>
    </lineage>
</organism>
<gene>
    <name evidence="2" type="ORF">LCGC14_1362050</name>
</gene>
<evidence type="ECO:0008006" key="3">
    <source>
        <dbReference type="Google" id="ProtNLM"/>
    </source>
</evidence>
<proteinExistence type="predicted"/>